<dbReference type="InterPro" id="IPR013087">
    <property type="entry name" value="Znf_C2H2_type"/>
</dbReference>
<dbReference type="FunFam" id="3.30.160.60:FF:001891">
    <property type="entry name" value="Zinc finger protein 527"/>
    <property type="match status" value="1"/>
</dbReference>
<dbReference type="SMART" id="SM00355">
    <property type="entry name" value="ZnF_C2H2"/>
    <property type="match status" value="3"/>
</dbReference>
<evidence type="ECO:0000256" key="13">
    <source>
        <dbReference type="SAM" id="MobiDB-lite"/>
    </source>
</evidence>
<dbReference type="InterPro" id="IPR036236">
    <property type="entry name" value="Znf_C2H2_sf"/>
</dbReference>
<evidence type="ECO:0000259" key="14">
    <source>
        <dbReference type="PROSITE" id="PS50157"/>
    </source>
</evidence>
<dbReference type="GO" id="GO:0000977">
    <property type="term" value="F:RNA polymerase II transcription regulatory region sequence-specific DNA binding"/>
    <property type="evidence" value="ECO:0007669"/>
    <property type="project" value="TreeGrafter"/>
</dbReference>
<accession>A0A2G9R710</accession>
<dbReference type="FunFam" id="3.30.160.60:FF:000706">
    <property type="entry name" value="Zinc finger protein"/>
    <property type="match status" value="1"/>
</dbReference>
<feature type="compositionally biased region" description="Low complexity" evidence="13">
    <location>
        <begin position="1"/>
        <end position="20"/>
    </location>
</feature>
<keyword evidence="6 12" id="KW-0863">Zinc-finger</keyword>
<keyword evidence="10" id="KW-0804">Transcription</keyword>
<evidence type="ECO:0000256" key="12">
    <source>
        <dbReference type="PROSITE-ProRule" id="PRU00042"/>
    </source>
</evidence>
<keyword evidence="11" id="KW-0539">Nucleus</keyword>
<dbReference type="OrthoDB" id="8922241at2759"/>
<dbReference type="PANTHER" id="PTHR24381">
    <property type="entry name" value="ZINC FINGER PROTEIN"/>
    <property type="match status" value="1"/>
</dbReference>
<proteinExistence type="inferred from homology"/>
<feature type="domain" description="C2H2-type" evidence="14">
    <location>
        <begin position="232"/>
        <end position="259"/>
    </location>
</feature>
<evidence type="ECO:0000313" key="15">
    <source>
        <dbReference type="EMBL" id="PIO23664.1"/>
    </source>
</evidence>
<evidence type="ECO:0000313" key="16">
    <source>
        <dbReference type="Proteomes" id="UP000228934"/>
    </source>
</evidence>
<evidence type="ECO:0000256" key="7">
    <source>
        <dbReference type="ARBA" id="ARBA00022833"/>
    </source>
</evidence>
<dbReference type="EMBL" id="KV961043">
    <property type="protein sequence ID" value="PIO23664.1"/>
    <property type="molecule type" value="Genomic_DNA"/>
</dbReference>
<evidence type="ECO:0000256" key="9">
    <source>
        <dbReference type="ARBA" id="ARBA00023125"/>
    </source>
</evidence>
<evidence type="ECO:0000256" key="5">
    <source>
        <dbReference type="ARBA" id="ARBA00022737"/>
    </source>
</evidence>
<dbReference type="Proteomes" id="UP000228934">
    <property type="component" value="Unassembled WGS sequence"/>
</dbReference>
<feature type="compositionally biased region" description="Basic and acidic residues" evidence="13">
    <location>
        <begin position="85"/>
        <end position="94"/>
    </location>
</feature>
<evidence type="ECO:0000256" key="2">
    <source>
        <dbReference type="ARBA" id="ARBA00004123"/>
    </source>
</evidence>
<comment type="similarity">
    <text evidence="3">Belongs to the krueppel C2H2-type zinc-finger protein family.</text>
</comment>
<evidence type="ECO:0000256" key="11">
    <source>
        <dbReference type="ARBA" id="ARBA00023242"/>
    </source>
</evidence>
<keyword evidence="4" id="KW-0479">Metal-binding</keyword>
<dbReference type="PANTHER" id="PTHR24381:SF433">
    <property type="entry name" value="GASTRULA ZINC FINGER PROTEIN XLCGF7.1-LIKE"/>
    <property type="match status" value="1"/>
</dbReference>
<evidence type="ECO:0000256" key="6">
    <source>
        <dbReference type="ARBA" id="ARBA00022771"/>
    </source>
</evidence>
<dbReference type="GO" id="GO:0008270">
    <property type="term" value="F:zinc ion binding"/>
    <property type="evidence" value="ECO:0007669"/>
    <property type="project" value="UniProtKB-KW"/>
</dbReference>
<feature type="region of interest" description="Disordered" evidence="13">
    <location>
        <begin position="253"/>
        <end position="318"/>
    </location>
</feature>
<keyword evidence="8" id="KW-0805">Transcription regulation</keyword>
<feature type="compositionally biased region" description="Basic and acidic residues" evidence="13">
    <location>
        <begin position="254"/>
        <end position="268"/>
    </location>
</feature>
<evidence type="ECO:0000256" key="4">
    <source>
        <dbReference type="ARBA" id="ARBA00022723"/>
    </source>
</evidence>
<evidence type="ECO:0000256" key="8">
    <source>
        <dbReference type="ARBA" id="ARBA00023015"/>
    </source>
</evidence>
<keyword evidence="9" id="KW-0238">DNA-binding</keyword>
<evidence type="ECO:0000256" key="1">
    <source>
        <dbReference type="ARBA" id="ARBA00003767"/>
    </source>
</evidence>
<dbReference type="GO" id="GO:0000981">
    <property type="term" value="F:DNA-binding transcription factor activity, RNA polymerase II-specific"/>
    <property type="evidence" value="ECO:0007669"/>
    <property type="project" value="TreeGrafter"/>
</dbReference>
<dbReference type="PROSITE" id="PS50157">
    <property type="entry name" value="ZINC_FINGER_C2H2_2"/>
    <property type="match status" value="3"/>
</dbReference>
<organism evidence="15 16">
    <name type="scientific">Aquarana catesbeiana</name>
    <name type="common">American bullfrog</name>
    <name type="synonym">Rana catesbeiana</name>
    <dbReference type="NCBI Taxonomy" id="8400"/>
    <lineage>
        <taxon>Eukaryota</taxon>
        <taxon>Metazoa</taxon>
        <taxon>Chordata</taxon>
        <taxon>Craniata</taxon>
        <taxon>Vertebrata</taxon>
        <taxon>Euteleostomi</taxon>
        <taxon>Amphibia</taxon>
        <taxon>Batrachia</taxon>
        <taxon>Anura</taxon>
        <taxon>Neobatrachia</taxon>
        <taxon>Ranoidea</taxon>
        <taxon>Ranidae</taxon>
        <taxon>Aquarana</taxon>
    </lineage>
</organism>
<sequence>MMENWPPFSSPDGSSNGNPPERCPRPLYSRDSTQEHQEIPQEDQGEDLFVVKVEVKEESGELYVGGDEPCKEEEISPGTSTDPGDTQRDVKISEEEEGHMRIKEEESPIDISTDDDIKDEAVTTDSTEDYPITPTMLSVSHSVDLFSDPSTHRGRFSDQPCGSYHSDRRESEMFSCLECDCGKSFSQKQQLLRHQRIHTAEKPFLCVKCGKSFSDRDHLLSHLMVHKGEKLFSCSECGKCFTRRSSFIAHLRTHRDEQHSRNNQEKQDNISPDQVIEDYITTDSSEESPIAPNPPPLSHSVYPSSNLSTHSKSSPKHPPCVIGYTERRSGVPFLDSTGGESFAQKADLLSHQGGFERENKHSCSECGRNESYWSKIIFVFGVWEVFYAKI</sequence>
<protein>
    <recommendedName>
        <fullName evidence="14">C2H2-type domain-containing protein</fullName>
    </recommendedName>
</protein>
<keyword evidence="7" id="KW-0862">Zinc</keyword>
<dbReference type="GO" id="GO:0005634">
    <property type="term" value="C:nucleus"/>
    <property type="evidence" value="ECO:0007669"/>
    <property type="project" value="UniProtKB-SubCell"/>
</dbReference>
<gene>
    <name evidence="15" type="ORF">AB205_0095930</name>
</gene>
<feature type="domain" description="C2H2-type" evidence="14">
    <location>
        <begin position="174"/>
        <end position="203"/>
    </location>
</feature>
<dbReference type="Pfam" id="PF00096">
    <property type="entry name" value="zf-C2H2"/>
    <property type="match status" value="3"/>
</dbReference>
<evidence type="ECO:0000256" key="10">
    <source>
        <dbReference type="ARBA" id="ARBA00023163"/>
    </source>
</evidence>
<keyword evidence="16" id="KW-1185">Reference proteome</keyword>
<name>A0A2G9R710_AQUCT</name>
<comment type="subcellular location">
    <subcellularLocation>
        <location evidence="2">Nucleus</location>
    </subcellularLocation>
</comment>
<reference evidence="16" key="1">
    <citation type="journal article" date="2017" name="Nat. Commun.">
        <title>The North American bullfrog draft genome provides insight into hormonal regulation of long noncoding RNA.</title>
        <authorList>
            <person name="Hammond S.A."/>
            <person name="Warren R.L."/>
            <person name="Vandervalk B.P."/>
            <person name="Kucuk E."/>
            <person name="Khan H."/>
            <person name="Gibb E.A."/>
            <person name="Pandoh P."/>
            <person name="Kirk H."/>
            <person name="Zhao Y."/>
            <person name="Jones M."/>
            <person name="Mungall A.J."/>
            <person name="Coope R."/>
            <person name="Pleasance S."/>
            <person name="Moore R.A."/>
            <person name="Holt R.A."/>
            <person name="Round J.M."/>
            <person name="Ohora S."/>
            <person name="Walle B.V."/>
            <person name="Veldhoen N."/>
            <person name="Helbing C.C."/>
            <person name="Birol I."/>
        </authorList>
    </citation>
    <scope>NUCLEOTIDE SEQUENCE [LARGE SCALE GENOMIC DNA]</scope>
</reference>
<feature type="domain" description="C2H2-type" evidence="14">
    <location>
        <begin position="204"/>
        <end position="231"/>
    </location>
</feature>
<dbReference type="PROSITE" id="PS00028">
    <property type="entry name" value="ZINC_FINGER_C2H2_1"/>
    <property type="match status" value="3"/>
</dbReference>
<dbReference type="SUPFAM" id="SSF57667">
    <property type="entry name" value="beta-beta-alpha zinc fingers"/>
    <property type="match status" value="2"/>
</dbReference>
<dbReference type="AlphaFoldDB" id="A0A2G9R710"/>
<dbReference type="Gene3D" id="3.30.160.60">
    <property type="entry name" value="Classic Zinc Finger"/>
    <property type="match status" value="3"/>
</dbReference>
<feature type="region of interest" description="Disordered" evidence="13">
    <location>
        <begin position="1"/>
        <end position="94"/>
    </location>
</feature>
<comment type="function">
    <text evidence="1">May be involved in transcriptional regulation.</text>
</comment>
<dbReference type="FunFam" id="3.30.160.60:FF:001498">
    <property type="entry name" value="Zinc finger protein 404"/>
    <property type="match status" value="1"/>
</dbReference>
<evidence type="ECO:0000256" key="3">
    <source>
        <dbReference type="ARBA" id="ARBA00006991"/>
    </source>
</evidence>
<keyword evidence="5" id="KW-0677">Repeat</keyword>